<dbReference type="Gene3D" id="2.40.40.20">
    <property type="match status" value="1"/>
</dbReference>
<reference evidence="11 12" key="1">
    <citation type="journal article" date="2020" name="Biotechnol. Biofuels">
        <title>New insights from the biogas microbiome by comprehensive genome-resolved metagenomics of nearly 1600 species originating from multiple anaerobic digesters.</title>
        <authorList>
            <person name="Campanaro S."/>
            <person name="Treu L."/>
            <person name="Rodriguez-R L.M."/>
            <person name="Kovalovszki A."/>
            <person name="Ziels R.M."/>
            <person name="Maus I."/>
            <person name="Zhu X."/>
            <person name="Kougias P.G."/>
            <person name="Basile A."/>
            <person name="Luo G."/>
            <person name="Schluter A."/>
            <person name="Konstantinidis K.T."/>
            <person name="Angelidaki I."/>
        </authorList>
    </citation>
    <scope>NUCLEOTIDE SEQUENCE [LARGE SCALE GENOMIC DNA]</scope>
    <source>
        <strain evidence="11">AS05jafATM_4</strain>
    </source>
</reference>
<dbReference type="Gene3D" id="2.20.25.90">
    <property type="entry name" value="ADC-like domains"/>
    <property type="match status" value="1"/>
</dbReference>
<dbReference type="InterPro" id="IPR006656">
    <property type="entry name" value="Mopterin_OxRdtase"/>
</dbReference>
<dbReference type="PANTHER" id="PTHR43742:SF6">
    <property type="entry name" value="OXIDOREDUCTASE YYAE-RELATED"/>
    <property type="match status" value="1"/>
</dbReference>
<keyword evidence="6" id="KW-0560">Oxidoreductase</keyword>
<comment type="cofactor">
    <cofactor evidence="1">
        <name>Mo-bis(molybdopterin guanine dinucleotide)</name>
        <dbReference type="ChEBI" id="CHEBI:60539"/>
    </cofactor>
</comment>
<dbReference type="PROSITE" id="PS51318">
    <property type="entry name" value="TAT"/>
    <property type="match status" value="1"/>
</dbReference>
<dbReference type="GO" id="GO:0043546">
    <property type="term" value="F:molybdopterin cofactor binding"/>
    <property type="evidence" value="ECO:0007669"/>
    <property type="project" value="InterPro"/>
</dbReference>
<dbReference type="PROSITE" id="PS00490">
    <property type="entry name" value="MOLYBDOPTERIN_PROK_2"/>
    <property type="match status" value="1"/>
</dbReference>
<name>A0A7C7D9P1_9FIRM</name>
<feature type="region of interest" description="Disordered" evidence="9">
    <location>
        <begin position="35"/>
        <end position="56"/>
    </location>
</feature>
<organism evidence="11 12">
    <name type="scientific">Desulfitobacterium dehalogenans</name>
    <dbReference type="NCBI Taxonomy" id="36854"/>
    <lineage>
        <taxon>Bacteria</taxon>
        <taxon>Bacillati</taxon>
        <taxon>Bacillota</taxon>
        <taxon>Clostridia</taxon>
        <taxon>Eubacteriales</taxon>
        <taxon>Desulfitobacteriaceae</taxon>
        <taxon>Desulfitobacterium</taxon>
    </lineage>
</organism>
<dbReference type="Gene3D" id="3.30.2070.10">
    <property type="entry name" value="Formate dehydrogenase/DMSO reductase"/>
    <property type="match status" value="1"/>
</dbReference>
<proteinExistence type="inferred from homology"/>
<dbReference type="InterPro" id="IPR006655">
    <property type="entry name" value="Mopterin_OxRdtase_prok_CS"/>
</dbReference>
<comment type="caution">
    <text evidence="11">The sequence shown here is derived from an EMBL/GenBank/DDBJ whole genome shotgun (WGS) entry which is preliminary data.</text>
</comment>
<dbReference type="Gene3D" id="3.40.50.740">
    <property type="match status" value="1"/>
</dbReference>
<dbReference type="GO" id="GO:0016491">
    <property type="term" value="F:oxidoreductase activity"/>
    <property type="evidence" value="ECO:0007669"/>
    <property type="project" value="UniProtKB-KW"/>
</dbReference>
<keyword evidence="5" id="KW-0732">Signal</keyword>
<comment type="similarity">
    <text evidence="2">Belongs to the prokaryotic molybdopterin-containing oxidoreductase family.</text>
</comment>
<dbReference type="CDD" id="cd02766">
    <property type="entry name" value="MopB_3"/>
    <property type="match status" value="1"/>
</dbReference>
<sequence length="740" mass="81682">MGNNPKVKGISRRRFIVGTASLGGSFALLGLTACSPTQPTGSEPTPPPSTSTPTPKTLTYQACPRNCHDTCTLVSEVVDGRIVRIKGDPTNPITAGTPCVKGHTYINYVYHPDRILYPMKRAGKKGEGKWEKIAWDEAYETIASKFKEIIDEYGSEAILPYSYSGNLGIINNYGVPFRFWNKIRASNLARQICEAAGEEALAYTYGTFSSLDPESYAKTKLLVSWGVNESATGVHYIKFINQARDNGAKLIVINPVRTPLASQADIFIQPNPGTDAALALGIMNIMINDGLYDKDFVDKYTLGFDQLKAKAKDYPLEKVAQITGVPEDVIAGFARLYGQTKPSIVRIGYGITRNINGGSMVRAISLLPALAGTVGVEGGGWVFINVDHWAYNGSFLSRPDLAGERKVRTINMNELGKALTGKLKDTAEKPIMAMFVYNANPMTSSPNGNLIKEGMQREDLFTVVADPFITDTADYADILLPSSTFFEYDDINFDYFGWYTRLNTPAIKPLGESKSNLQIFFELAQRMGYEDDCFKETGVDAIKGCLNTDSPVMKGVTYDALKEKHWMRIDLGVPFSDYKFKTPSGKIEFYSEDMSKKGFDPVAEHYPQLESKEKSPDLYAKYPIHLLSPAIPQLLNSQWHNIPYIQEIIGDPFIMMNKADADARGLKNDDWATVQNDRGTINLKVRVSSSVKSGVAMTGKDYWNKIVHGGNSINRLTSDDLNDMNGGASFNSNLVQVTKA</sequence>
<feature type="domain" description="4Fe-4S Mo/W bis-MGD-type" evidence="10">
    <location>
        <begin position="56"/>
        <end position="113"/>
    </location>
</feature>
<evidence type="ECO:0000256" key="8">
    <source>
        <dbReference type="ARBA" id="ARBA00023014"/>
    </source>
</evidence>
<evidence type="ECO:0000256" key="6">
    <source>
        <dbReference type="ARBA" id="ARBA00023002"/>
    </source>
</evidence>
<dbReference type="SUPFAM" id="SSF53706">
    <property type="entry name" value="Formate dehydrogenase/DMSO reductase, domains 1-3"/>
    <property type="match status" value="1"/>
</dbReference>
<dbReference type="AlphaFoldDB" id="A0A7C7D9P1"/>
<dbReference type="PANTHER" id="PTHR43742">
    <property type="entry name" value="TRIMETHYLAMINE-N-OXIDE REDUCTASE"/>
    <property type="match status" value="1"/>
</dbReference>
<evidence type="ECO:0000313" key="11">
    <source>
        <dbReference type="EMBL" id="HHY26859.1"/>
    </source>
</evidence>
<dbReference type="Gene3D" id="3.40.228.10">
    <property type="entry name" value="Dimethylsulfoxide Reductase, domain 2"/>
    <property type="match status" value="1"/>
</dbReference>
<dbReference type="SUPFAM" id="SSF50692">
    <property type="entry name" value="ADC-like"/>
    <property type="match status" value="1"/>
</dbReference>
<keyword evidence="3" id="KW-0500">Molybdenum</keyword>
<dbReference type="EMBL" id="DUTF01000207">
    <property type="protein sequence ID" value="HHY26859.1"/>
    <property type="molecule type" value="Genomic_DNA"/>
</dbReference>
<dbReference type="Pfam" id="PF04879">
    <property type="entry name" value="Molybdop_Fe4S4"/>
    <property type="match status" value="1"/>
</dbReference>
<dbReference type="InterPro" id="IPR006311">
    <property type="entry name" value="TAT_signal"/>
</dbReference>
<dbReference type="GO" id="GO:0046872">
    <property type="term" value="F:metal ion binding"/>
    <property type="evidence" value="ECO:0007669"/>
    <property type="project" value="UniProtKB-KW"/>
</dbReference>
<evidence type="ECO:0000256" key="9">
    <source>
        <dbReference type="SAM" id="MobiDB-lite"/>
    </source>
</evidence>
<evidence type="ECO:0000256" key="2">
    <source>
        <dbReference type="ARBA" id="ARBA00010312"/>
    </source>
</evidence>
<evidence type="ECO:0000256" key="5">
    <source>
        <dbReference type="ARBA" id="ARBA00022729"/>
    </source>
</evidence>
<keyword evidence="4" id="KW-0479">Metal-binding</keyword>
<dbReference type="InterPro" id="IPR050612">
    <property type="entry name" value="Prok_Mopterin_Oxidored"/>
</dbReference>
<accession>A0A7C7D9P1</accession>
<evidence type="ECO:0000259" key="10">
    <source>
        <dbReference type="PROSITE" id="PS51669"/>
    </source>
</evidence>
<dbReference type="Pfam" id="PF01568">
    <property type="entry name" value="Molydop_binding"/>
    <property type="match status" value="1"/>
</dbReference>
<keyword evidence="8" id="KW-0411">Iron-sulfur</keyword>
<dbReference type="InterPro" id="IPR009010">
    <property type="entry name" value="Asp_de-COase-like_dom_sf"/>
</dbReference>
<dbReference type="Pfam" id="PF00384">
    <property type="entry name" value="Molybdopterin"/>
    <property type="match status" value="1"/>
</dbReference>
<dbReference type="PROSITE" id="PS51257">
    <property type="entry name" value="PROKAR_LIPOPROTEIN"/>
    <property type="match status" value="1"/>
</dbReference>
<evidence type="ECO:0000256" key="4">
    <source>
        <dbReference type="ARBA" id="ARBA00022723"/>
    </source>
</evidence>
<evidence type="ECO:0000256" key="3">
    <source>
        <dbReference type="ARBA" id="ARBA00022505"/>
    </source>
</evidence>
<keyword evidence="7" id="KW-0408">Iron</keyword>
<dbReference type="Proteomes" id="UP000553059">
    <property type="component" value="Unassembled WGS sequence"/>
</dbReference>
<protein>
    <submittedName>
        <fullName evidence="11">Molybdopterin-dependent oxidoreductase</fullName>
    </submittedName>
</protein>
<gene>
    <name evidence="11" type="ORF">GX523_08980</name>
</gene>
<dbReference type="GO" id="GO:0051536">
    <property type="term" value="F:iron-sulfur cluster binding"/>
    <property type="evidence" value="ECO:0007669"/>
    <property type="project" value="UniProtKB-KW"/>
</dbReference>
<evidence type="ECO:0000256" key="1">
    <source>
        <dbReference type="ARBA" id="ARBA00001942"/>
    </source>
</evidence>
<dbReference type="InterPro" id="IPR006657">
    <property type="entry name" value="MoPterin_dinucl-bd_dom"/>
</dbReference>
<evidence type="ECO:0000313" key="12">
    <source>
        <dbReference type="Proteomes" id="UP000553059"/>
    </source>
</evidence>
<dbReference type="SMART" id="SM00926">
    <property type="entry name" value="Molybdop_Fe4S4"/>
    <property type="match status" value="1"/>
</dbReference>
<dbReference type="PROSITE" id="PS51669">
    <property type="entry name" value="4FE4S_MOW_BIS_MGD"/>
    <property type="match status" value="1"/>
</dbReference>
<evidence type="ECO:0000256" key="7">
    <source>
        <dbReference type="ARBA" id="ARBA00023004"/>
    </source>
</evidence>
<dbReference type="InterPro" id="IPR006963">
    <property type="entry name" value="Mopterin_OxRdtase_4Fe-4S_dom"/>
</dbReference>